<keyword evidence="2 6" id="KW-0812">Transmembrane</keyword>
<feature type="transmembrane region" description="Helical" evidence="6">
    <location>
        <begin position="369"/>
        <end position="389"/>
    </location>
</feature>
<accession>A0AAD3YBB7</accession>
<feature type="compositionally biased region" description="Basic and acidic residues" evidence="5">
    <location>
        <begin position="138"/>
        <end position="151"/>
    </location>
</feature>
<evidence type="ECO:0000256" key="2">
    <source>
        <dbReference type="ARBA" id="ARBA00022692"/>
    </source>
</evidence>
<reference evidence="7" key="2">
    <citation type="submission" date="2023-06" db="EMBL/GenBank/DDBJ databases">
        <authorList>
            <person name="Kobayashi Y."/>
            <person name="Kayamori A."/>
            <person name="Aoki K."/>
            <person name="Shiwa Y."/>
            <person name="Fujita N."/>
            <person name="Sugita T."/>
            <person name="Iwasaki W."/>
            <person name="Tanaka N."/>
            <person name="Takashima M."/>
        </authorList>
    </citation>
    <scope>NUCLEOTIDE SEQUENCE</scope>
    <source>
        <strain evidence="7">HIS016</strain>
    </source>
</reference>
<feature type="transmembrane region" description="Helical" evidence="6">
    <location>
        <begin position="260"/>
        <end position="284"/>
    </location>
</feature>
<evidence type="ECO:0000313" key="8">
    <source>
        <dbReference type="Proteomes" id="UP001222932"/>
    </source>
</evidence>
<sequence>MSPTLRLDAEATDACAASFSESHWGLRIGSIFIILATSAFGTILPILLRRSSVVPRAAFDFAKYFGTGVIIATAFIHLLAPAFHALGSECLTGLWQEYDFASAFALISVFAMFFAEVAAYRIGTKKLLKLGMVYSSHGDETDAHSHSHQHDPPLAVDTSDHHHHHHHHHHHSHRRHDAPMDLEAQAGLKERDSDSSSTLPPKPDSDSSSPPKPDADAASLSPAPSQAEASAQLVAVAVLEFGVILHSIIIGLTLAVSEDFLVLFVVIVFHQMFEGLGLGSRLAALHLSPQLSWARYAAALLYAVCTPVGVAIGLGMRHSYNDNGSAKLIVSGVLDAVSAGILLYTGLVELLAHEVVLNPRMMQSSNGRLAYVFVCMALGAGLMAMLGRWA</sequence>
<dbReference type="GO" id="GO:0005385">
    <property type="term" value="F:zinc ion transmembrane transporter activity"/>
    <property type="evidence" value="ECO:0007669"/>
    <property type="project" value="TreeGrafter"/>
</dbReference>
<evidence type="ECO:0000256" key="1">
    <source>
        <dbReference type="ARBA" id="ARBA00004141"/>
    </source>
</evidence>
<evidence type="ECO:0000256" key="6">
    <source>
        <dbReference type="SAM" id="Phobius"/>
    </source>
</evidence>
<feature type="compositionally biased region" description="Basic residues" evidence="5">
    <location>
        <begin position="161"/>
        <end position="176"/>
    </location>
</feature>
<evidence type="ECO:0000313" key="7">
    <source>
        <dbReference type="EMBL" id="GMK56870.1"/>
    </source>
</evidence>
<feature type="transmembrane region" description="Helical" evidence="6">
    <location>
        <begin position="61"/>
        <end position="80"/>
    </location>
</feature>
<name>A0AAD3YBB7_9TREE</name>
<comment type="caution">
    <text evidence="7">The sequence shown here is derived from an EMBL/GenBank/DDBJ whole genome shotgun (WGS) entry which is preliminary data.</text>
</comment>
<organism evidence="7 8">
    <name type="scientific">Cutaneotrichosporon spelunceum</name>
    <dbReference type="NCBI Taxonomy" id="1672016"/>
    <lineage>
        <taxon>Eukaryota</taxon>
        <taxon>Fungi</taxon>
        <taxon>Dikarya</taxon>
        <taxon>Basidiomycota</taxon>
        <taxon>Agaricomycotina</taxon>
        <taxon>Tremellomycetes</taxon>
        <taxon>Trichosporonales</taxon>
        <taxon>Trichosporonaceae</taxon>
        <taxon>Cutaneotrichosporon</taxon>
    </lineage>
</organism>
<feature type="transmembrane region" description="Helical" evidence="6">
    <location>
        <begin position="328"/>
        <end position="348"/>
    </location>
</feature>
<dbReference type="EMBL" id="BTCM01000003">
    <property type="protein sequence ID" value="GMK56870.1"/>
    <property type="molecule type" value="Genomic_DNA"/>
</dbReference>
<dbReference type="PANTHER" id="PTHR11040">
    <property type="entry name" value="ZINC/IRON TRANSPORTER"/>
    <property type="match status" value="1"/>
</dbReference>
<keyword evidence="4 6" id="KW-0472">Membrane</keyword>
<dbReference type="GO" id="GO:0005886">
    <property type="term" value="C:plasma membrane"/>
    <property type="evidence" value="ECO:0007669"/>
    <property type="project" value="TreeGrafter"/>
</dbReference>
<dbReference type="InterPro" id="IPR003689">
    <property type="entry name" value="ZIP"/>
</dbReference>
<protein>
    <recommendedName>
        <fullName evidence="9">ZIP zinc/iron transport family</fullName>
    </recommendedName>
</protein>
<feature type="transmembrane region" description="Helical" evidence="6">
    <location>
        <begin position="233"/>
        <end position="254"/>
    </location>
</feature>
<gene>
    <name evidence="7" type="ORF">CspeluHIS016_0307100</name>
</gene>
<evidence type="ECO:0000256" key="3">
    <source>
        <dbReference type="ARBA" id="ARBA00022989"/>
    </source>
</evidence>
<feature type="transmembrane region" description="Helical" evidence="6">
    <location>
        <begin position="28"/>
        <end position="49"/>
    </location>
</feature>
<feature type="transmembrane region" description="Helical" evidence="6">
    <location>
        <begin position="296"/>
        <end position="316"/>
    </location>
</feature>
<evidence type="ECO:0008006" key="9">
    <source>
        <dbReference type="Google" id="ProtNLM"/>
    </source>
</evidence>
<feature type="transmembrane region" description="Helical" evidence="6">
    <location>
        <begin position="100"/>
        <end position="122"/>
    </location>
</feature>
<keyword evidence="8" id="KW-1185">Reference proteome</keyword>
<proteinExistence type="predicted"/>
<dbReference type="Proteomes" id="UP001222932">
    <property type="component" value="Unassembled WGS sequence"/>
</dbReference>
<dbReference type="Pfam" id="PF02535">
    <property type="entry name" value="Zip"/>
    <property type="match status" value="1"/>
</dbReference>
<feature type="region of interest" description="Disordered" evidence="5">
    <location>
        <begin position="138"/>
        <end position="224"/>
    </location>
</feature>
<evidence type="ECO:0000256" key="5">
    <source>
        <dbReference type="SAM" id="MobiDB-lite"/>
    </source>
</evidence>
<reference evidence="7" key="1">
    <citation type="journal article" date="2023" name="BMC Genomics">
        <title>Chromosome-level genome assemblies of Cutaneotrichosporon spp. (Trichosporonales, Basidiomycota) reveal imbalanced evolution between nucleotide sequences and chromosome synteny.</title>
        <authorList>
            <person name="Kobayashi Y."/>
            <person name="Kayamori A."/>
            <person name="Aoki K."/>
            <person name="Shiwa Y."/>
            <person name="Matsutani M."/>
            <person name="Fujita N."/>
            <person name="Sugita T."/>
            <person name="Iwasaki W."/>
            <person name="Tanaka N."/>
            <person name="Takashima M."/>
        </authorList>
    </citation>
    <scope>NUCLEOTIDE SEQUENCE</scope>
    <source>
        <strain evidence="7">HIS016</strain>
    </source>
</reference>
<dbReference type="PANTHER" id="PTHR11040:SF32">
    <property type="entry name" value="ZINC-REGULATED TRANSPORTER 1"/>
    <property type="match status" value="1"/>
</dbReference>
<dbReference type="AlphaFoldDB" id="A0AAD3YBB7"/>
<comment type="subcellular location">
    <subcellularLocation>
        <location evidence="1">Membrane</location>
        <topology evidence="1">Multi-pass membrane protein</topology>
    </subcellularLocation>
</comment>
<evidence type="ECO:0000256" key="4">
    <source>
        <dbReference type="ARBA" id="ARBA00023136"/>
    </source>
</evidence>
<keyword evidence="3 6" id="KW-1133">Transmembrane helix</keyword>